<evidence type="ECO:0008006" key="2">
    <source>
        <dbReference type="Google" id="ProtNLM"/>
    </source>
</evidence>
<proteinExistence type="predicted"/>
<protein>
    <recommendedName>
        <fullName evidence="2">Bacteriophage Mu GpT domain-containing protein</fullName>
    </recommendedName>
</protein>
<comment type="caution">
    <text evidence="1">The sequence shown here is derived from an EMBL/GenBank/DDBJ whole genome shotgun (WGS) entry which is preliminary data.</text>
</comment>
<accession>A0A0F9BEW9</accession>
<dbReference type="AlphaFoldDB" id="A0A0F9BEW9"/>
<sequence>MAGTLTVTQAACHIPELWSADTRDAVEATVVAAGLVESQKYGLSELRGGPGDTQNIPYISNPTATTKTANSDITLEVIGPSSAEASQSFTISTHQHVAFAVENITNVQSKTNLRSKYTDKAGYALAAAADTNLHTLPQSFSNTVGTLGVEPSFDNWQTASQNLDDNNAPEESRFIIVRPATYYSMRKLDQFVNADYTATLGKMAVGRSRVGTIFGNIPVFKSTLVRAASAGQADNWFCHREGVYYCSQDLRTRADFVITKDSDVVLSTHIYGFAEALQPPITAGGAAATDVFNNVIYGTS</sequence>
<name>A0A0F9BEW9_9ZZZZ</name>
<organism evidence="1">
    <name type="scientific">marine sediment metagenome</name>
    <dbReference type="NCBI Taxonomy" id="412755"/>
    <lineage>
        <taxon>unclassified sequences</taxon>
        <taxon>metagenomes</taxon>
        <taxon>ecological metagenomes</taxon>
    </lineage>
</organism>
<evidence type="ECO:0000313" key="1">
    <source>
        <dbReference type="EMBL" id="KKL12352.1"/>
    </source>
</evidence>
<reference evidence="1" key="1">
    <citation type="journal article" date="2015" name="Nature">
        <title>Complex archaea that bridge the gap between prokaryotes and eukaryotes.</title>
        <authorList>
            <person name="Spang A."/>
            <person name="Saw J.H."/>
            <person name="Jorgensen S.L."/>
            <person name="Zaremba-Niedzwiedzka K."/>
            <person name="Martijn J."/>
            <person name="Lind A.E."/>
            <person name="van Eijk R."/>
            <person name="Schleper C."/>
            <person name="Guy L."/>
            <person name="Ettema T.J."/>
        </authorList>
    </citation>
    <scope>NUCLEOTIDE SEQUENCE</scope>
</reference>
<gene>
    <name evidence="1" type="ORF">LCGC14_2536610</name>
</gene>
<dbReference type="EMBL" id="LAZR01041292">
    <property type="protein sequence ID" value="KKL12352.1"/>
    <property type="molecule type" value="Genomic_DNA"/>
</dbReference>